<keyword evidence="2" id="KW-1185">Reference proteome</keyword>
<protein>
    <submittedName>
        <fullName evidence="1">Uncharacterized protein</fullName>
    </submittedName>
</protein>
<dbReference type="OrthoDB" id="2608537at2"/>
<reference evidence="1 2" key="1">
    <citation type="submission" date="2018-11" db="EMBL/GenBank/DDBJ databases">
        <title>Complete genome sequence of Paenibacillus baekrokdamisoli strain KCTC 33723.</title>
        <authorList>
            <person name="Kang S.W."/>
            <person name="Lee K.C."/>
            <person name="Kim K.K."/>
            <person name="Kim J.S."/>
            <person name="Kim D.S."/>
            <person name="Ko S.H."/>
            <person name="Yang S.H."/>
            <person name="Lee J.S."/>
        </authorList>
    </citation>
    <scope>NUCLEOTIDE SEQUENCE [LARGE SCALE GENOMIC DNA]</scope>
    <source>
        <strain evidence="1 2">KCTC 33723</strain>
    </source>
</reference>
<dbReference type="EMBL" id="AP019308">
    <property type="protein sequence ID" value="BBH22045.1"/>
    <property type="molecule type" value="Genomic_DNA"/>
</dbReference>
<dbReference type="Proteomes" id="UP000275368">
    <property type="component" value="Chromosome"/>
</dbReference>
<name>A0A3G9J108_9BACL</name>
<gene>
    <name evidence="1" type="ORF">Back11_33900</name>
</gene>
<dbReference type="RefSeq" id="WP_125659505.1">
    <property type="nucleotide sequence ID" value="NZ_AP019308.1"/>
</dbReference>
<dbReference type="SUPFAM" id="SSF103190">
    <property type="entry name" value="Sensory domain-like"/>
    <property type="match status" value="1"/>
</dbReference>
<evidence type="ECO:0000313" key="2">
    <source>
        <dbReference type="Proteomes" id="UP000275368"/>
    </source>
</evidence>
<proteinExistence type="predicted"/>
<dbReference type="AlphaFoldDB" id="A0A3G9J108"/>
<dbReference type="InterPro" id="IPR029151">
    <property type="entry name" value="Sensor-like_sf"/>
</dbReference>
<sequence length="327" mass="37899">MFRVLGKRIKIILILVVMIYIGLASYIVFRIIESRSMDMQHQLSVQYTEQQNKNAQLYLQWLEETTRLVLNHPGLQDALQSNHYDDTISPVLDGIRSSNLDISAIVIYGEQGAVYSTSSISALKPFADIKQDTDFSRFVTSKKTSQWTIQSPEKLVSISSDPRQMLFYMEKISDESGKLRGILFLETNLSKLYDFYRSSDQTIYGNNQIYFFTENNQLQGADKLGSEVKEEVRRTADLQSSKENMIMRESRNGMIMLYRLYKSNDRMVILINTDKLNEYLKWLQNTLLIVNSVIALLFILLIIQLSSSISEPLKQLYRKMRSTMQEP</sequence>
<evidence type="ECO:0000313" key="1">
    <source>
        <dbReference type="EMBL" id="BBH22045.1"/>
    </source>
</evidence>
<accession>A0A3G9J108</accession>
<organism evidence="1 2">
    <name type="scientific">Paenibacillus baekrokdamisoli</name>
    <dbReference type="NCBI Taxonomy" id="1712516"/>
    <lineage>
        <taxon>Bacteria</taxon>
        <taxon>Bacillati</taxon>
        <taxon>Bacillota</taxon>
        <taxon>Bacilli</taxon>
        <taxon>Bacillales</taxon>
        <taxon>Paenibacillaceae</taxon>
        <taxon>Paenibacillus</taxon>
    </lineage>
</organism>
<dbReference type="KEGG" id="pbk:Back11_33900"/>